<dbReference type="InterPro" id="IPR026669">
    <property type="entry name" value="Arsenite_MeTrfase-like"/>
</dbReference>
<dbReference type="GO" id="GO:0008168">
    <property type="term" value="F:methyltransferase activity"/>
    <property type="evidence" value="ECO:0007669"/>
    <property type="project" value="TreeGrafter"/>
</dbReference>
<dbReference type="InterPro" id="IPR003333">
    <property type="entry name" value="CMAS"/>
</dbReference>
<evidence type="ECO:0008006" key="3">
    <source>
        <dbReference type="Google" id="ProtNLM"/>
    </source>
</evidence>
<name>A0A9R1R1M4_TRITD</name>
<accession>A0A9R1R1M4</accession>
<evidence type="ECO:0000313" key="1">
    <source>
        <dbReference type="EMBL" id="VAH25103.1"/>
    </source>
</evidence>
<dbReference type="Pfam" id="PF02353">
    <property type="entry name" value="CMAS"/>
    <property type="match status" value="1"/>
</dbReference>
<dbReference type="GO" id="GO:0008610">
    <property type="term" value="P:lipid biosynthetic process"/>
    <property type="evidence" value="ECO:0007669"/>
    <property type="project" value="InterPro"/>
</dbReference>
<proteinExistence type="predicted"/>
<dbReference type="PANTHER" id="PTHR43675:SF30">
    <property type="entry name" value="CYCLOPROPANE-FATTY-ACYL-PHOSPHOLIPID SYNTHASE"/>
    <property type="match status" value="1"/>
</dbReference>
<dbReference type="SUPFAM" id="SSF53335">
    <property type="entry name" value="S-adenosyl-L-methionine-dependent methyltransferases"/>
    <property type="match status" value="1"/>
</dbReference>
<dbReference type="Gene3D" id="3.40.50.150">
    <property type="entry name" value="Vaccinia Virus protein VP39"/>
    <property type="match status" value="1"/>
</dbReference>
<gene>
    <name evidence="1" type="ORF">TRITD_2Av1G010420</name>
</gene>
<dbReference type="AlphaFoldDB" id="A0A9R1R1M4"/>
<dbReference type="Proteomes" id="UP000324705">
    <property type="component" value="Chromosome 2A"/>
</dbReference>
<sequence length="218" mass="25054">MEVVKQTGCKYTGITLSEEQLKYAQMKVKEAGLEDRITFLLCDYRQIPGRCKYDRIISCEMIEGVGHEFMDDFFGCCESLLAPDGLFVLQFISIPEERYEEYRRSSDFIKEYIFPGGCLPSLARITSAMSAASRLCIEQVENIGYHYYSTLIRWRDNFMAILALGFDDKFIRVWEYYFIYCAAGFKSRTLGTYQIVFSRPGNDKLACADNPYASLPAA</sequence>
<protein>
    <recommendedName>
        <fullName evidence="3">Cyclopropane-fatty-acyl-phospholipid synthase</fullName>
    </recommendedName>
</protein>
<keyword evidence="2" id="KW-1185">Reference proteome</keyword>
<dbReference type="PANTHER" id="PTHR43675">
    <property type="entry name" value="ARSENITE METHYLTRANSFERASE"/>
    <property type="match status" value="1"/>
</dbReference>
<dbReference type="Gramene" id="TRITD2Av1G010420.1">
    <property type="protein sequence ID" value="TRITD2Av1G010420.1"/>
    <property type="gene ID" value="TRITD2Av1G010420"/>
</dbReference>
<organism evidence="1 2">
    <name type="scientific">Triticum turgidum subsp. durum</name>
    <name type="common">Durum wheat</name>
    <name type="synonym">Triticum durum</name>
    <dbReference type="NCBI Taxonomy" id="4567"/>
    <lineage>
        <taxon>Eukaryota</taxon>
        <taxon>Viridiplantae</taxon>
        <taxon>Streptophyta</taxon>
        <taxon>Embryophyta</taxon>
        <taxon>Tracheophyta</taxon>
        <taxon>Spermatophyta</taxon>
        <taxon>Magnoliopsida</taxon>
        <taxon>Liliopsida</taxon>
        <taxon>Poales</taxon>
        <taxon>Poaceae</taxon>
        <taxon>BOP clade</taxon>
        <taxon>Pooideae</taxon>
        <taxon>Triticodae</taxon>
        <taxon>Triticeae</taxon>
        <taxon>Triticinae</taxon>
        <taxon>Triticum</taxon>
    </lineage>
</organism>
<dbReference type="InterPro" id="IPR029063">
    <property type="entry name" value="SAM-dependent_MTases_sf"/>
</dbReference>
<dbReference type="CDD" id="cd02440">
    <property type="entry name" value="AdoMet_MTases"/>
    <property type="match status" value="1"/>
</dbReference>
<dbReference type="PIRSF" id="PIRSF003085">
    <property type="entry name" value="CMAS"/>
    <property type="match status" value="1"/>
</dbReference>
<reference evidence="1 2" key="1">
    <citation type="submission" date="2017-09" db="EMBL/GenBank/DDBJ databases">
        <authorList>
            <consortium name="International Durum Wheat Genome Sequencing Consortium (IDWGSC)"/>
            <person name="Milanesi L."/>
        </authorList>
    </citation>
    <scope>NUCLEOTIDE SEQUENCE [LARGE SCALE GENOMIC DNA]</scope>
    <source>
        <strain evidence="2">cv. Svevo</strain>
    </source>
</reference>
<dbReference type="EMBL" id="LT934113">
    <property type="protein sequence ID" value="VAH25103.1"/>
    <property type="molecule type" value="Genomic_DNA"/>
</dbReference>
<evidence type="ECO:0000313" key="2">
    <source>
        <dbReference type="Proteomes" id="UP000324705"/>
    </source>
</evidence>